<evidence type="ECO:0000313" key="1">
    <source>
        <dbReference type="EMBL" id="QNM12407.1"/>
    </source>
</evidence>
<gene>
    <name evidence="1" type="ORF">H9Q80_00175</name>
</gene>
<evidence type="ECO:0000313" key="2">
    <source>
        <dbReference type="Proteomes" id="UP000515856"/>
    </source>
</evidence>
<organism evidence="1 2">
    <name type="scientific">[Eubacterium] hominis</name>
    <dbReference type="NCBI Taxonomy" id="2764325"/>
    <lineage>
        <taxon>Bacteria</taxon>
        <taxon>Bacillati</taxon>
        <taxon>Bacillota</taxon>
        <taxon>Erysipelotrichia</taxon>
        <taxon>Erysipelotrichales</taxon>
        <taxon>Erysipelotrichaceae</taxon>
        <taxon>Amedibacillus</taxon>
    </lineage>
</organism>
<dbReference type="KEGG" id="ehn:H9Q80_00175"/>
<dbReference type="RefSeq" id="WP_118667121.1">
    <property type="nucleotide sequence ID" value="NZ_CP060636.1"/>
</dbReference>
<protein>
    <recommendedName>
        <fullName evidence="3">Phage protein</fullName>
    </recommendedName>
</protein>
<dbReference type="EMBL" id="CP060636">
    <property type="protein sequence ID" value="QNM12407.1"/>
    <property type="molecule type" value="Genomic_DNA"/>
</dbReference>
<keyword evidence="2" id="KW-1185">Reference proteome</keyword>
<accession>A0A7G9GNM5</accession>
<evidence type="ECO:0008006" key="3">
    <source>
        <dbReference type="Google" id="ProtNLM"/>
    </source>
</evidence>
<proteinExistence type="predicted"/>
<dbReference type="Proteomes" id="UP000515856">
    <property type="component" value="Chromosome"/>
</dbReference>
<dbReference type="AlphaFoldDB" id="A0A7G9GNM5"/>
<sequence>MEYSNISLKKAITKLLKEEFPHCTILKDKSGSNQKAPTFFVRYLSVGQKSAGMDLYSQSFIVEVRYRPDNKLPENELSTHLDLIGGQLQDLLDFVRDEDFSARAESADYETSDGSLIMLLRYTIRKRIVTEQDPYMEDIEEKQEVKGNG</sequence>
<name>A0A7G9GNM5_9FIRM</name>
<reference evidence="1 2" key="1">
    <citation type="submission" date="2020-08" db="EMBL/GenBank/DDBJ databases">
        <authorList>
            <person name="Liu C."/>
            <person name="Sun Q."/>
        </authorList>
    </citation>
    <scope>NUCLEOTIDE SEQUENCE [LARGE SCALE GENOMIC DNA]</scope>
    <source>
        <strain evidence="1 2">NSJ-61</strain>
    </source>
</reference>
<dbReference type="InterPro" id="IPR049254">
    <property type="entry name" value="Phage_tail_terminator"/>
</dbReference>
<dbReference type="Pfam" id="PF20765">
    <property type="entry name" value="Phage_tail_terminator_8"/>
    <property type="match status" value="1"/>
</dbReference>